<sequence>MESTSSPSTQLHINQLPEKILGRILELAIERRRAKLIDAHVGCQPLNFLQVCRHWRRVAKSTPTLWDSLWTPAYESTERPFQQELQTTLNILSCCLEWSKPRPLRLAHATLAHPDMGLSDRDFHEWAEESLRVLAQHEARWHSLDIVFDEYLLDQFSTHFLDTASVLSILGVNLRALKFSLGSEFAFESEDRPSQIAAVFGWVSMLPRLEDLDLILSNADGLMEHIRILQLENLKKFRFEHLCATLEEILEIIPRCKNARSVIVEMTSYIHDMEFEGPPPIPTSNLYLGYSLPCLTHLTLDRAPCPFELLRYLFLPVLEVLKVRCGVAETDTRIEVLQDFFARSQCELRILQIYDDELSADDILQIYALPNLHPALEVAFAEIQGPIGELVEHATRFSGIHALPFAVWKEVIWSDDLGYKEEAVKDSNAMDTDEDDDDDDDTMNEDAMNEDVIEAIIAQDLNMQTLPQMVGKPRVRYWFGRLLPRPKEDWKGWTQLLAYDGTQGLSVHQPLGEIFS</sequence>
<feature type="region of interest" description="Disordered" evidence="1">
    <location>
        <begin position="424"/>
        <end position="444"/>
    </location>
</feature>
<protein>
    <submittedName>
        <fullName evidence="2">Uncharacterized protein</fullName>
    </submittedName>
</protein>
<reference evidence="2 3" key="1">
    <citation type="journal article" date="2018" name="Evol. Lett.">
        <title>Horizontal gene cluster transfer increased hallucinogenic mushroom diversity.</title>
        <authorList>
            <person name="Reynolds H.T."/>
            <person name="Vijayakumar V."/>
            <person name="Gluck-Thaler E."/>
            <person name="Korotkin H.B."/>
            <person name="Matheny P.B."/>
            <person name="Slot J.C."/>
        </authorList>
    </citation>
    <scope>NUCLEOTIDE SEQUENCE [LARGE SCALE GENOMIC DNA]</scope>
    <source>
        <strain evidence="2 3">SRW20</strain>
    </source>
</reference>
<organism evidence="2 3">
    <name type="scientific">Gymnopilus dilepis</name>
    <dbReference type="NCBI Taxonomy" id="231916"/>
    <lineage>
        <taxon>Eukaryota</taxon>
        <taxon>Fungi</taxon>
        <taxon>Dikarya</taxon>
        <taxon>Basidiomycota</taxon>
        <taxon>Agaricomycotina</taxon>
        <taxon>Agaricomycetes</taxon>
        <taxon>Agaricomycetidae</taxon>
        <taxon>Agaricales</taxon>
        <taxon>Agaricineae</taxon>
        <taxon>Hymenogastraceae</taxon>
        <taxon>Gymnopilus</taxon>
    </lineage>
</organism>
<dbReference type="AlphaFoldDB" id="A0A409VF96"/>
<keyword evidence="3" id="KW-1185">Reference proteome</keyword>
<dbReference type="EMBL" id="NHYE01005660">
    <property type="protein sequence ID" value="PPQ64923.1"/>
    <property type="molecule type" value="Genomic_DNA"/>
</dbReference>
<evidence type="ECO:0000256" key="1">
    <source>
        <dbReference type="SAM" id="MobiDB-lite"/>
    </source>
</evidence>
<dbReference type="SUPFAM" id="SSF52047">
    <property type="entry name" value="RNI-like"/>
    <property type="match status" value="1"/>
</dbReference>
<evidence type="ECO:0000313" key="2">
    <source>
        <dbReference type="EMBL" id="PPQ64923.1"/>
    </source>
</evidence>
<dbReference type="OrthoDB" id="3365698at2759"/>
<dbReference type="InParanoid" id="A0A409VF96"/>
<gene>
    <name evidence="2" type="ORF">CVT26_015643</name>
</gene>
<name>A0A409VF96_9AGAR</name>
<proteinExistence type="predicted"/>
<comment type="caution">
    <text evidence="2">The sequence shown here is derived from an EMBL/GenBank/DDBJ whole genome shotgun (WGS) entry which is preliminary data.</text>
</comment>
<accession>A0A409VF96</accession>
<feature type="compositionally biased region" description="Acidic residues" evidence="1">
    <location>
        <begin position="431"/>
        <end position="444"/>
    </location>
</feature>
<dbReference type="Gene3D" id="1.20.1280.50">
    <property type="match status" value="1"/>
</dbReference>
<evidence type="ECO:0000313" key="3">
    <source>
        <dbReference type="Proteomes" id="UP000284706"/>
    </source>
</evidence>
<dbReference type="Proteomes" id="UP000284706">
    <property type="component" value="Unassembled WGS sequence"/>
</dbReference>